<keyword evidence="13" id="KW-1185">Reference proteome</keyword>
<evidence type="ECO:0000256" key="3">
    <source>
        <dbReference type="ARBA" id="ARBA00012239"/>
    </source>
</evidence>
<comment type="catalytic activity">
    <reaction evidence="9">
        <text>(sulfur carrier)-H + L-cysteine = (sulfur carrier)-SH + L-alanine</text>
        <dbReference type="Rhea" id="RHEA:43892"/>
        <dbReference type="Rhea" id="RHEA-COMP:14737"/>
        <dbReference type="Rhea" id="RHEA-COMP:14739"/>
        <dbReference type="ChEBI" id="CHEBI:29917"/>
        <dbReference type="ChEBI" id="CHEBI:35235"/>
        <dbReference type="ChEBI" id="CHEBI:57972"/>
        <dbReference type="ChEBI" id="CHEBI:64428"/>
        <dbReference type="EC" id="2.8.1.7"/>
    </reaction>
</comment>
<dbReference type="InterPro" id="IPR015424">
    <property type="entry name" value="PyrdxlP-dep_Trfase"/>
</dbReference>
<evidence type="ECO:0000256" key="1">
    <source>
        <dbReference type="ARBA" id="ARBA00001933"/>
    </source>
</evidence>
<comment type="cofactor">
    <cofactor evidence="1 10">
        <name>pyridoxal 5'-phosphate</name>
        <dbReference type="ChEBI" id="CHEBI:597326"/>
    </cofactor>
</comment>
<evidence type="ECO:0000313" key="13">
    <source>
        <dbReference type="Proteomes" id="UP001152321"/>
    </source>
</evidence>
<evidence type="ECO:0000256" key="7">
    <source>
        <dbReference type="ARBA" id="ARBA00023004"/>
    </source>
</evidence>
<proteinExistence type="inferred from homology"/>
<dbReference type="InterPro" id="IPR015421">
    <property type="entry name" value="PyrdxlP-dep_Trfase_major"/>
</dbReference>
<keyword evidence="6" id="KW-0663">Pyridoxal phosphate</keyword>
<keyword evidence="5" id="KW-0479">Metal-binding</keyword>
<sequence>MIQTKAHANTHTYFDHNATTPVCKEVLAALPEFAEAWGNASSIHWAGRQPKNIIRDARKAVADAVGASSLEIIFTVGGSEANNTVIKGVFEHNQSAQFLPAEQRRRTHYMCSAVEHPAVFKTMMHMKSLGVRVDVIPVNRKGEIDLKFYEEHLTEETALVSVMFANNETGTLFPIKQMAEMAHAKGALFHTDAVQAFGKVPVNLHELGVDFASFSGHKFYSIKGSGFLYSRKGSNFSPLIHGGAQERHRRGGTENTMGIGCLGVVAKRVSMIEDKARTVRALRDHMEKRLVSEIADVTVTAGESPRLPNTSSLVLLGVDGETMLMSMDIKGYAVSTGAACSSGNPEPSPVLLAMGLTRDEAQNSLRVSLGWDTTLEQVDSFVETLKAVVARLRSLKDDEGDSLHV</sequence>
<gene>
    <name evidence="12" type="ORF">NWE73_09850</name>
</gene>
<evidence type="ECO:0000256" key="8">
    <source>
        <dbReference type="ARBA" id="ARBA00023014"/>
    </source>
</evidence>
<dbReference type="InterPro" id="IPR000192">
    <property type="entry name" value="Aminotrans_V_dom"/>
</dbReference>
<dbReference type="EC" id="2.8.1.7" evidence="3"/>
<comment type="similarity">
    <text evidence="2">Belongs to the class-V pyridoxal-phosphate-dependent aminotransferase family. NifS/IscS subfamily.</text>
</comment>
<keyword evidence="7" id="KW-0408">Iron</keyword>
<comment type="caution">
    <text evidence="12">The sequence shown here is derived from an EMBL/GenBank/DDBJ whole genome shotgun (WGS) entry which is preliminary data.</text>
</comment>
<protein>
    <recommendedName>
        <fullName evidence="3">cysteine desulfurase</fullName>
        <ecNumber evidence="3">2.8.1.7</ecNumber>
    </recommendedName>
</protein>
<evidence type="ECO:0000256" key="5">
    <source>
        <dbReference type="ARBA" id="ARBA00022723"/>
    </source>
</evidence>
<feature type="domain" description="Aminotransferase class V" evidence="11">
    <location>
        <begin position="12"/>
        <end position="381"/>
    </location>
</feature>
<dbReference type="Proteomes" id="UP001152321">
    <property type="component" value="Unassembled WGS sequence"/>
</dbReference>
<dbReference type="PIRSF" id="PIRSF005572">
    <property type="entry name" value="NifS"/>
    <property type="match status" value="1"/>
</dbReference>
<evidence type="ECO:0000313" key="12">
    <source>
        <dbReference type="EMBL" id="MDG0816668.1"/>
    </source>
</evidence>
<evidence type="ECO:0000256" key="9">
    <source>
        <dbReference type="ARBA" id="ARBA00050776"/>
    </source>
</evidence>
<name>A0ABT6DII9_9BACT</name>
<dbReference type="PANTHER" id="PTHR11601">
    <property type="entry name" value="CYSTEINE DESULFURYLASE FAMILY MEMBER"/>
    <property type="match status" value="1"/>
</dbReference>
<dbReference type="InterPro" id="IPR016454">
    <property type="entry name" value="Cysteine_dSase"/>
</dbReference>
<dbReference type="InterPro" id="IPR020578">
    <property type="entry name" value="Aminotrans_V_PyrdxlP_BS"/>
</dbReference>
<keyword evidence="4" id="KW-0808">Transferase</keyword>
<organism evidence="12 13">
    <name type="scientific">Bdellovibrio svalbardensis</name>
    <dbReference type="NCBI Taxonomy" id="2972972"/>
    <lineage>
        <taxon>Bacteria</taxon>
        <taxon>Pseudomonadati</taxon>
        <taxon>Bdellovibrionota</taxon>
        <taxon>Bdellovibrionia</taxon>
        <taxon>Bdellovibrionales</taxon>
        <taxon>Pseudobdellovibrionaceae</taxon>
        <taxon>Bdellovibrio</taxon>
    </lineage>
</organism>
<dbReference type="PANTHER" id="PTHR11601:SF34">
    <property type="entry name" value="CYSTEINE DESULFURASE"/>
    <property type="match status" value="1"/>
</dbReference>
<evidence type="ECO:0000256" key="2">
    <source>
        <dbReference type="ARBA" id="ARBA00006490"/>
    </source>
</evidence>
<accession>A0ABT6DII9</accession>
<evidence type="ECO:0000256" key="6">
    <source>
        <dbReference type="ARBA" id="ARBA00022898"/>
    </source>
</evidence>
<dbReference type="Gene3D" id="3.40.640.10">
    <property type="entry name" value="Type I PLP-dependent aspartate aminotransferase-like (Major domain)"/>
    <property type="match status" value="1"/>
</dbReference>
<dbReference type="InterPro" id="IPR015422">
    <property type="entry name" value="PyrdxlP-dep_Trfase_small"/>
</dbReference>
<reference evidence="12" key="1">
    <citation type="submission" date="2022-08" db="EMBL/GenBank/DDBJ databases">
        <title>Novel Bdellovibrio Species Isolated from Svalbard: Designation Bdellovibrio svalbardensis.</title>
        <authorList>
            <person name="Mitchell R.J."/>
            <person name="Choi S.Y."/>
        </authorList>
    </citation>
    <scope>NUCLEOTIDE SEQUENCE</scope>
    <source>
        <strain evidence="12">PAP01</strain>
    </source>
</reference>
<dbReference type="SUPFAM" id="SSF53383">
    <property type="entry name" value="PLP-dependent transferases"/>
    <property type="match status" value="1"/>
</dbReference>
<evidence type="ECO:0000259" key="11">
    <source>
        <dbReference type="Pfam" id="PF00266"/>
    </source>
</evidence>
<keyword evidence="8" id="KW-0411">Iron-sulfur</keyword>
<dbReference type="Gene3D" id="1.10.260.50">
    <property type="match status" value="1"/>
</dbReference>
<dbReference type="Gene3D" id="3.90.1150.10">
    <property type="entry name" value="Aspartate Aminotransferase, domain 1"/>
    <property type="match status" value="1"/>
</dbReference>
<dbReference type="PROSITE" id="PS00595">
    <property type="entry name" value="AA_TRANSFER_CLASS_5"/>
    <property type="match status" value="1"/>
</dbReference>
<evidence type="ECO:0000256" key="10">
    <source>
        <dbReference type="RuleBase" id="RU004504"/>
    </source>
</evidence>
<dbReference type="EMBL" id="JANRMI010000002">
    <property type="protein sequence ID" value="MDG0816668.1"/>
    <property type="molecule type" value="Genomic_DNA"/>
</dbReference>
<dbReference type="RefSeq" id="WP_277578145.1">
    <property type="nucleotide sequence ID" value="NZ_JANRMI010000002.1"/>
</dbReference>
<evidence type="ECO:0000256" key="4">
    <source>
        <dbReference type="ARBA" id="ARBA00022679"/>
    </source>
</evidence>
<dbReference type="Pfam" id="PF00266">
    <property type="entry name" value="Aminotran_5"/>
    <property type="match status" value="1"/>
</dbReference>